<proteinExistence type="predicted"/>
<sequence length="99" mass="11067">MKSLNFGKNIFVNVDTVLWKNNPFYCCPHYKSDKSGVIFKTLCENALSFLAEMCMQTGVVASKSAKHQLDKEGEDVLVGELFELRSRGGDLDQLSDDAE</sequence>
<accession>A0A1B6L0R2</accession>
<dbReference type="EMBL" id="GEBQ01022680">
    <property type="protein sequence ID" value="JAT17297.1"/>
    <property type="molecule type" value="Transcribed_RNA"/>
</dbReference>
<reference evidence="1" key="1">
    <citation type="submission" date="2015-11" db="EMBL/GenBank/DDBJ databases">
        <title>De novo transcriptome assembly of four potential Pierce s Disease insect vectors from Arizona vineyards.</title>
        <authorList>
            <person name="Tassone E.E."/>
        </authorList>
    </citation>
    <scope>NUCLEOTIDE SEQUENCE</scope>
</reference>
<organism evidence="1">
    <name type="scientific">Graphocephala atropunctata</name>
    <dbReference type="NCBI Taxonomy" id="36148"/>
    <lineage>
        <taxon>Eukaryota</taxon>
        <taxon>Metazoa</taxon>
        <taxon>Ecdysozoa</taxon>
        <taxon>Arthropoda</taxon>
        <taxon>Hexapoda</taxon>
        <taxon>Insecta</taxon>
        <taxon>Pterygota</taxon>
        <taxon>Neoptera</taxon>
        <taxon>Paraneoptera</taxon>
        <taxon>Hemiptera</taxon>
        <taxon>Auchenorrhyncha</taxon>
        <taxon>Membracoidea</taxon>
        <taxon>Cicadellidae</taxon>
        <taxon>Cicadellinae</taxon>
        <taxon>Cicadellini</taxon>
        <taxon>Graphocephala</taxon>
    </lineage>
</organism>
<protein>
    <submittedName>
        <fullName evidence="1">Uncharacterized protein</fullName>
    </submittedName>
</protein>
<evidence type="ECO:0000313" key="1">
    <source>
        <dbReference type="EMBL" id="JAT17297.1"/>
    </source>
</evidence>
<feature type="non-terminal residue" evidence="1">
    <location>
        <position position="99"/>
    </location>
</feature>
<dbReference type="AlphaFoldDB" id="A0A1B6L0R2"/>
<gene>
    <name evidence="1" type="ORF">g.52015</name>
</gene>
<name>A0A1B6L0R2_9HEMI</name>